<keyword evidence="3" id="KW-1185">Reference proteome</keyword>
<evidence type="ECO:0000313" key="3">
    <source>
        <dbReference type="Proteomes" id="UP000092462"/>
    </source>
</evidence>
<dbReference type="Proteomes" id="UP000092462">
    <property type="component" value="Unassembled WGS sequence"/>
</dbReference>
<name>A0A1B0DLM8_PHLPP</name>
<evidence type="ECO:0000256" key="1">
    <source>
        <dbReference type="SAM" id="MobiDB-lite"/>
    </source>
</evidence>
<feature type="compositionally biased region" description="Low complexity" evidence="1">
    <location>
        <begin position="40"/>
        <end position="49"/>
    </location>
</feature>
<sequence>MVQGERSGFTAVEGVYNRSQDSKRTGFENMQKREKEHRASTSVKASAASSWGPIFKNREHFNSLHHC</sequence>
<protein>
    <submittedName>
        <fullName evidence="2">Uncharacterized protein</fullName>
    </submittedName>
</protein>
<feature type="compositionally biased region" description="Basic and acidic residues" evidence="1">
    <location>
        <begin position="20"/>
        <end position="39"/>
    </location>
</feature>
<dbReference type="EMBL" id="AJVK01016482">
    <property type="status" value="NOT_ANNOTATED_CDS"/>
    <property type="molecule type" value="Genomic_DNA"/>
</dbReference>
<proteinExistence type="predicted"/>
<dbReference type="VEuPathDB" id="VectorBase:PPAI009268"/>
<feature type="region of interest" description="Disordered" evidence="1">
    <location>
        <begin position="1"/>
        <end position="49"/>
    </location>
</feature>
<evidence type="ECO:0000313" key="2">
    <source>
        <dbReference type="EnsemblMetazoa" id="PPAI009268-PA"/>
    </source>
</evidence>
<dbReference type="EnsemblMetazoa" id="PPAI009268-RA">
    <property type="protein sequence ID" value="PPAI009268-PA"/>
    <property type="gene ID" value="PPAI009268"/>
</dbReference>
<dbReference type="AlphaFoldDB" id="A0A1B0DLM8"/>
<organism evidence="2 3">
    <name type="scientific">Phlebotomus papatasi</name>
    <name type="common">Sandfly</name>
    <dbReference type="NCBI Taxonomy" id="29031"/>
    <lineage>
        <taxon>Eukaryota</taxon>
        <taxon>Metazoa</taxon>
        <taxon>Ecdysozoa</taxon>
        <taxon>Arthropoda</taxon>
        <taxon>Hexapoda</taxon>
        <taxon>Insecta</taxon>
        <taxon>Pterygota</taxon>
        <taxon>Neoptera</taxon>
        <taxon>Endopterygota</taxon>
        <taxon>Diptera</taxon>
        <taxon>Nematocera</taxon>
        <taxon>Psychodoidea</taxon>
        <taxon>Psychodidae</taxon>
        <taxon>Phlebotomus</taxon>
        <taxon>Phlebotomus</taxon>
    </lineage>
</organism>
<reference evidence="2" key="1">
    <citation type="submission" date="2022-08" db="UniProtKB">
        <authorList>
            <consortium name="EnsemblMetazoa"/>
        </authorList>
    </citation>
    <scope>IDENTIFICATION</scope>
    <source>
        <strain evidence="2">Israel</strain>
    </source>
</reference>
<accession>A0A1B0DLM8</accession>